<feature type="compositionally biased region" description="Acidic residues" evidence="6">
    <location>
        <begin position="101"/>
        <end position="110"/>
    </location>
</feature>
<evidence type="ECO:0000256" key="2">
    <source>
        <dbReference type="ARBA" id="ARBA00022729"/>
    </source>
</evidence>
<evidence type="ECO:0000256" key="4">
    <source>
        <dbReference type="ARBA" id="ARBA00023157"/>
    </source>
</evidence>
<keyword evidence="2" id="KW-0732">Signal</keyword>
<evidence type="ECO:0000256" key="3">
    <source>
        <dbReference type="ARBA" id="ARBA00022737"/>
    </source>
</evidence>
<reference evidence="9" key="1">
    <citation type="submission" date="2025-08" db="UniProtKB">
        <authorList>
            <consortium name="RefSeq"/>
        </authorList>
    </citation>
    <scope>IDENTIFICATION</scope>
    <source>
        <tissue evidence="9">Whole body</tissue>
    </source>
</reference>
<keyword evidence="4" id="KW-1015">Disulfide bond</keyword>
<accession>A0ABM1J470</accession>
<dbReference type="SUPFAM" id="SSF57625">
    <property type="entry name" value="Invertebrate chitin-binding proteins"/>
    <property type="match status" value="3"/>
</dbReference>
<gene>
    <name evidence="9" type="primary">LOC107072111</name>
</gene>
<dbReference type="InterPro" id="IPR051940">
    <property type="entry name" value="Chitin_bind-dev_reg"/>
</dbReference>
<feature type="domain" description="Chitin-binding type-2" evidence="7">
    <location>
        <begin position="395"/>
        <end position="447"/>
    </location>
</feature>
<feature type="compositionally biased region" description="Polar residues" evidence="6">
    <location>
        <begin position="282"/>
        <end position="291"/>
    </location>
</feature>
<keyword evidence="5" id="KW-0325">Glycoprotein</keyword>
<evidence type="ECO:0000313" key="9">
    <source>
        <dbReference type="RefSeq" id="XP_015187258.1"/>
    </source>
</evidence>
<keyword evidence="1" id="KW-0147">Chitin-binding</keyword>
<feature type="compositionally biased region" description="Polar residues" evidence="6">
    <location>
        <begin position="336"/>
        <end position="354"/>
    </location>
</feature>
<feature type="region of interest" description="Disordered" evidence="6">
    <location>
        <begin position="275"/>
        <end position="379"/>
    </location>
</feature>
<evidence type="ECO:0000313" key="8">
    <source>
        <dbReference type="Proteomes" id="UP000694924"/>
    </source>
</evidence>
<feature type="compositionally biased region" description="Low complexity" evidence="6">
    <location>
        <begin position="292"/>
        <end position="324"/>
    </location>
</feature>
<feature type="compositionally biased region" description="Basic and acidic residues" evidence="6">
    <location>
        <begin position="355"/>
        <end position="364"/>
    </location>
</feature>
<dbReference type="InterPro" id="IPR036508">
    <property type="entry name" value="Chitin-bd_dom_sf"/>
</dbReference>
<dbReference type="Proteomes" id="UP000694924">
    <property type="component" value="Unplaced"/>
</dbReference>
<dbReference type="Pfam" id="PF01607">
    <property type="entry name" value="CBM_14"/>
    <property type="match status" value="2"/>
</dbReference>
<keyword evidence="3" id="KW-0677">Repeat</keyword>
<dbReference type="PANTHER" id="PTHR23301">
    <property type="entry name" value="CHITIN BINDING PERITROPHIN-A"/>
    <property type="match status" value="1"/>
</dbReference>
<feature type="domain" description="Chitin-binding type-2" evidence="7">
    <location>
        <begin position="150"/>
        <end position="205"/>
    </location>
</feature>
<evidence type="ECO:0000256" key="6">
    <source>
        <dbReference type="SAM" id="MobiDB-lite"/>
    </source>
</evidence>
<name>A0ABM1J470_POLDO</name>
<dbReference type="SMART" id="SM00494">
    <property type="entry name" value="ChtBD2"/>
    <property type="match status" value="3"/>
</dbReference>
<evidence type="ECO:0000256" key="1">
    <source>
        <dbReference type="ARBA" id="ARBA00022669"/>
    </source>
</evidence>
<dbReference type="PANTHER" id="PTHR23301:SF0">
    <property type="entry name" value="CHITIN-BINDING TYPE-2 DOMAIN-CONTAINING PROTEIN-RELATED"/>
    <property type="match status" value="1"/>
</dbReference>
<feature type="compositionally biased region" description="Polar residues" evidence="6">
    <location>
        <begin position="367"/>
        <end position="379"/>
    </location>
</feature>
<protein>
    <submittedName>
        <fullName evidence="9">Uncharacterized protein LOC107072111</fullName>
    </submittedName>
</protein>
<keyword evidence="8" id="KW-1185">Reference proteome</keyword>
<sequence>MPYVSPRTAEVQPIQHQDIVPRSWTVPFATDHSSTVLPNFIFIATRRSRSTTGVTAGVTSTTAKNGELSYVESNEEHSWDSIKLQKLDARTNAWSKNNENSSDDNIEIVNDENSGIPEGKSYGEIPNPISIPKPNPVLPTYKPSPLPPLPPGCLTSRGQFSSPKSCANYLNCWDDAVVEQTCPNGLLFNDFSNVCDFDYNVNCGSRPLPTPKPPLPPSSKFCPTPYGHYRSSTNCSEFYVCLASKPIKFGCPQGLVYNDELGVCDYVRNVDCKGSATPKPQPSTTQSWSTASPVSSQNPSYPSYPSNPSQSPYPTQQPSYVPQQPTRPPSPYLATSWGSNVNVESWQQRSNQQDVQKEEDKEIVTSKPETLQESPESSITNPWTVLHTIPASMSKVPCTDGDLHKLDDACTSVIVCRLGRPQLVRCTTGMIYDRPTDSCKPFVIAKC</sequence>
<evidence type="ECO:0000259" key="7">
    <source>
        <dbReference type="PROSITE" id="PS50940"/>
    </source>
</evidence>
<feature type="domain" description="Chitin-binding type-2" evidence="7">
    <location>
        <begin position="219"/>
        <end position="274"/>
    </location>
</feature>
<dbReference type="RefSeq" id="XP_015187258.1">
    <property type="nucleotide sequence ID" value="XM_015331772.1"/>
</dbReference>
<dbReference type="GeneID" id="107072111"/>
<feature type="region of interest" description="Disordered" evidence="6">
    <location>
        <begin position="95"/>
        <end position="115"/>
    </location>
</feature>
<dbReference type="InterPro" id="IPR002557">
    <property type="entry name" value="Chitin-bd_dom"/>
</dbReference>
<dbReference type="Gene3D" id="2.170.140.10">
    <property type="entry name" value="Chitin binding domain"/>
    <property type="match status" value="2"/>
</dbReference>
<evidence type="ECO:0000256" key="5">
    <source>
        <dbReference type="ARBA" id="ARBA00023180"/>
    </source>
</evidence>
<proteinExistence type="predicted"/>
<dbReference type="PROSITE" id="PS50940">
    <property type="entry name" value="CHIT_BIND_II"/>
    <property type="match status" value="3"/>
</dbReference>
<organism evidence="8 9">
    <name type="scientific">Polistes dominula</name>
    <name type="common">European paper wasp</name>
    <name type="synonym">Vespa dominula</name>
    <dbReference type="NCBI Taxonomy" id="743375"/>
    <lineage>
        <taxon>Eukaryota</taxon>
        <taxon>Metazoa</taxon>
        <taxon>Ecdysozoa</taxon>
        <taxon>Arthropoda</taxon>
        <taxon>Hexapoda</taxon>
        <taxon>Insecta</taxon>
        <taxon>Pterygota</taxon>
        <taxon>Neoptera</taxon>
        <taxon>Endopterygota</taxon>
        <taxon>Hymenoptera</taxon>
        <taxon>Apocrita</taxon>
        <taxon>Aculeata</taxon>
        <taxon>Vespoidea</taxon>
        <taxon>Vespidae</taxon>
        <taxon>Polistinae</taxon>
        <taxon>Polistini</taxon>
        <taxon>Polistes</taxon>
    </lineage>
</organism>